<dbReference type="InterPro" id="IPR000524">
    <property type="entry name" value="Tscrpt_reg_HTH_GntR"/>
</dbReference>
<dbReference type="SMART" id="SM00345">
    <property type="entry name" value="HTH_GNTR"/>
    <property type="match status" value="1"/>
</dbReference>
<keyword evidence="3" id="KW-0804">Transcription</keyword>
<dbReference type="EMBL" id="NAAC01000051">
    <property type="protein sequence ID" value="RDJ01372.1"/>
    <property type="molecule type" value="Genomic_DNA"/>
</dbReference>
<dbReference type="GO" id="GO:0003700">
    <property type="term" value="F:DNA-binding transcription factor activity"/>
    <property type="evidence" value="ECO:0007669"/>
    <property type="project" value="InterPro"/>
</dbReference>
<dbReference type="SUPFAM" id="SSF46785">
    <property type="entry name" value="Winged helix' DNA-binding domain"/>
    <property type="match status" value="1"/>
</dbReference>
<sequence>MSKFGSLSVQTTPLINTLADQIITYIRTDKLPVGGRLVERKLAEQFRVSRSPVRTAMKLLHDVGVLKQGEGGGYVVGDVKAAEKLSLETPSADEEENIYLMIADDRLNGRLPERISESEFLRRYKLTKGQLGKILLRMTNEGWIERLPGNGWAFLPVLTSLQAYEDSFRFRLLIEPAALLEPNFKLNRPALMRCREEQQWLVDGGIWTISDAKLFELNSGMHEAIIECCQNSFFIDALKRLDRLRRLIDYRQMLDRKSARMRCEEHLDLLDLILDGRNREASEFMARHLQDLSNLKTVAREARTEQPG</sequence>
<dbReference type="Pfam" id="PF00392">
    <property type="entry name" value="GntR"/>
    <property type="match status" value="1"/>
</dbReference>
<dbReference type="InterPro" id="IPR008920">
    <property type="entry name" value="TF_FadR/GntR_C"/>
</dbReference>
<reference evidence="5 6" key="1">
    <citation type="submission" date="2017-03" db="EMBL/GenBank/DDBJ databases">
        <title>Genome analysis of Rhizobial strains effectives or ineffectives for nitrogen fixation isolated from bean seeds.</title>
        <authorList>
            <person name="Peralta H."/>
            <person name="Aguilar-Vera A."/>
            <person name="Mora Y."/>
            <person name="Vargas-Lagunas C."/>
            <person name="Girard L."/>
            <person name="Mora J."/>
        </authorList>
    </citation>
    <scope>NUCLEOTIDE SEQUENCE [LARGE SCALE GENOMIC DNA]</scope>
    <source>
        <strain evidence="5 6">CCGM3</strain>
    </source>
</reference>
<dbReference type="InterPro" id="IPR036388">
    <property type="entry name" value="WH-like_DNA-bd_sf"/>
</dbReference>
<accession>A0A370KDP5</accession>
<dbReference type="RefSeq" id="WP_016558605.1">
    <property type="nucleotide sequence ID" value="NZ_KZ857272.1"/>
</dbReference>
<feature type="domain" description="HTH gntR-type" evidence="4">
    <location>
        <begin position="12"/>
        <end position="79"/>
    </location>
</feature>
<dbReference type="PROSITE" id="PS50949">
    <property type="entry name" value="HTH_GNTR"/>
    <property type="match status" value="1"/>
</dbReference>
<evidence type="ECO:0000313" key="5">
    <source>
        <dbReference type="EMBL" id="RDJ01372.1"/>
    </source>
</evidence>
<organism evidence="5 6">
    <name type="scientific">Rhizobium grahamii</name>
    <dbReference type="NCBI Taxonomy" id="1120045"/>
    <lineage>
        <taxon>Bacteria</taxon>
        <taxon>Pseudomonadati</taxon>
        <taxon>Pseudomonadota</taxon>
        <taxon>Alphaproteobacteria</taxon>
        <taxon>Hyphomicrobiales</taxon>
        <taxon>Rhizobiaceae</taxon>
        <taxon>Rhizobium/Agrobacterium group</taxon>
        <taxon>Rhizobium</taxon>
    </lineage>
</organism>
<dbReference type="SMART" id="SM00895">
    <property type="entry name" value="FCD"/>
    <property type="match status" value="1"/>
</dbReference>
<dbReference type="OrthoDB" id="7005926at2"/>
<dbReference type="Proteomes" id="UP000254939">
    <property type="component" value="Unassembled WGS sequence"/>
</dbReference>
<dbReference type="GO" id="GO:0003677">
    <property type="term" value="F:DNA binding"/>
    <property type="evidence" value="ECO:0007669"/>
    <property type="project" value="UniProtKB-KW"/>
</dbReference>
<comment type="caution">
    <text evidence="5">The sequence shown here is derived from an EMBL/GenBank/DDBJ whole genome shotgun (WGS) entry which is preliminary data.</text>
</comment>
<dbReference type="SUPFAM" id="SSF48008">
    <property type="entry name" value="GntR ligand-binding domain-like"/>
    <property type="match status" value="1"/>
</dbReference>
<proteinExistence type="predicted"/>
<evidence type="ECO:0000256" key="3">
    <source>
        <dbReference type="ARBA" id="ARBA00023163"/>
    </source>
</evidence>
<evidence type="ECO:0000256" key="1">
    <source>
        <dbReference type="ARBA" id="ARBA00023015"/>
    </source>
</evidence>
<dbReference type="AlphaFoldDB" id="A0A370KDP5"/>
<evidence type="ECO:0000313" key="6">
    <source>
        <dbReference type="Proteomes" id="UP000254939"/>
    </source>
</evidence>
<dbReference type="PANTHER" id="PTHR43537">
    <property type="entry name" value="TRANSCRIPTIONAL REGULATOR, GNTR FAMILY"/>
    <property type="match status" value="1"/>
</dbReference>
<name>A0A370KDP5_9HYPH</name>
<evidence type="ECO:0000256" key="2">
    <source>
        <dbReference type="ARBA" id="ARBA00023125"/>
    </source>
</evidence>
<dbReference type="Gene3D" id="1.20.120.530">
    <property type="entry name" value="GntR ligand-binding domain-like"/>
    <property type="match status" value="1"/>
</dbReference>
<evidence type="ECO:0000259" key="4">
    <source>
        <dbReference type="PROSITE" id="PS50949"/>
    </source>
</evidence>
<keyword evidence="1" id="KW-0805">Transcription regulation</keyword>
<dbReference type="PANTHER" id="PTHR43537:SF5">
    <property type="entry name" value="UXU OPERON TRANSCRIPTIONAL REGULATOR"/>
    <property type="match status" value="1"/>
</dbReference>
<gene>
    <name evidence="5" type="ORF">B5K06_33555</name>
</gene>
<dbReference type="InterPro" id="IPR036390">
    <property type="entry name" value="WH_DNA-bd_sf"/>
</dbReference>
<protein>
    <submittedName>
        <fullName evidence="5">GntR family transcriptional regulator</fullName>
    </submittedName>
</protein>
<keyword evidence="2" id="KW-0238">DNA-binding</keyword>
<dbReference type="Pfam" id="PF07729">
    <property type="entry name" value="FCD"/>
    <property type="match status" value="1"/>
</dbReference>
<dbReference type="Gene3D" id="1.10.10.10">
    <property type="entry name" value="Winged helix-like DNA-binding domain superfamily/Winged helix DNA-binding domain"/>
    <property type="match status" value="1"/>
</dbReference>
<dbReference type="InterPro" id="IPR011711">
    <property type="entry name" value="GntR_C"/>
</dbReference>